<dbReference type="PANTHER" id="PTHR43736">
    <property type="entry name" value="ADP-RIBOSE PYROPHOSPHATASE"/>
    <property type="match status" value="1"/>
</dbReference>
<evidence type="ECO:0000256" key="1">
    <source>
        <dbReference type="ARBA" id="ARBA00005582"/>
    </source>
</evidence>
<dbReference type="AlphaFoldDB" id="A0A2N6SEY5"/>
<dbReference type="OrthoDB" id="369191at2"/>
<comment type="similarity">
    <text evidence="1">Belongs to the Nudix hydrolase family.</text>
</comment>
<name>A0A2N6SEY5_9BACL</name>
<dbReference type="Proteomes" id="UP000235670">
    <property type="component" value="Unassembled WGS sequence"/>
</dbReference>
<dbReference type="Pfam" id="PF00293">
    <property type="entry name" value="NUDIX"/>
    <property type="match status" value="1"/>
</dbReference>
<dbReference type="EMBL" id="PNGT01000004">
    <property type="protein sequence ID" value="PMC52429.1"/>
    <property type="molecule type" value="Genomic_DNA"/>
</dbReference>
<dbReference type="SUPFAM" id="SSF55811">
    <property type="entry name" value="Nudix"/>
    <property type="match status" value="1"/>
</dbReference>
<dbReference type="CDD" id="cd04686">
    <property type="entry name" value="NUDIX_Hydrolase"/>
    <property type="match status" value="1"/>
</dbReference>
<dbReference type="PROSITE" id="PS51462">
    <property type="entry name" value="NUDIX"/>
    <property type="match status" value="1"/>
</dbReference>
<dbReference type="RefSeq" id="WP_102189796.1">
    <property type="nucleotide sequence ID" value="NZ_PNGT01000004.1"/>
</dbReference>
<reference evidence="4 5" key="1">
    <citation type="submission" date="2017-09" db="EMBL/GenBank/DDBJ databases">
        <title>Bacterial strain isolated from the female urinary microbiota.</title>
        <authorList>
            <person name="Thomas-White K."/>
            <person name="Kumar N."/>
            <person name="Forster S."/>
            <person name="Putonti C."/>
            <person name="Lawley T."/>
            <person name="Wolfe A.J."/>
        </authorList>
    </citation>
    <scope>NUCLEOTIDE SEQUENCE [LARGE SCALE GENOMIC DNA]</scope>
    <source>
        <strain evidence="4 5">UMB0186</strain>
    </source>
</reference>
<organism evidence="4 5">
    <name type="scientific">Gemella sanguinis</name>
    <dbReference type="NCBI Taxonomy" id="84135"/>
    <lineage>
        <taxon>Bacteria</taxon>
        <taxon>Bacillati</taxon>
        <taxon>Bacillota</taxon>
        <taxon>Bacilli</taxon>
        <taxon>Bacillales</taxon>
        <taxon>Gemellaceae</taxon>
        <taxon>Gemella</taxon>
    </lineage>
</organism>
<dbReference type="Gene3D" id="3.90.79.10">
    <property type="entry name" value="Nucleoside Triphosphate Pyrophosphohydrolase"/>
    <property type="match status" value="1"/>
</dbReference>
<gene>
    <name evidence="4" type="ORF">CJ218_04720</name>
</gene>
<evidence type="ECO:0000313" key="5">
    <source>
        <dbReference type="Proteomes" id="UP000235670"/>
    </source>
</evidence>
<sequence>MIVNHIGIYGICIKDNRLLCIKKEKGPYRNRFDLPGGSQKENEGFTETLIREFKEETGYQIENYRNCRAYDIFVEEMNRIVHHIMVFYDVDINVEQQDVVLEILDDELNDSSGIYWINLEKLDISNASPVILKLVQELSNDEAILEKVVYNNWKIL</sequence>
<dbReference type="STRING" id="84135.GCA_001052115_00837"/>
<evidence type="ECO:0000259" key="3">
    <source>
        <dbReference type="PROSITE" id="PS51462"/>
    </source>
</evidence>
<accession>A0A2N6SEY5</accession>
<dbReference type="PANTHER" id="PTHR43736:SF1">
    <property type="entry name" value="DIHYDRONEOPTERIN TRIPHOSPHATE DIPHOSPHATASE"/>
    <property type="match status" value="1"/>
</dbReference>
<dbReference type="PROSITE" id="PS00893">
    <property type="entry name" value="NUDIX_BOX"/>
    <property type="match status" value="1"/>
</dbReference>
<protein>
    <submittedName>
        <fullName evidence="4">NUDIX hydrolase</fullName>
    </submittedName>
</protein>
<dbReference type="GO" id="GO:0016787">
    <property type="term" value="F:hydrolase activity"/>
    <property type="evidence" value="ECO:0007669"/>
    <property type="project" value="UniProtKB-KW"/>
</dbReference>
<evidence type="ECO:0000256" key="2">
    <source>
        <dbReference type="ARBA" id="ARBA00022801"/>
    </source>
</evidence>
<dbReference type="InterPro" id="IPR000086">
    <property type="entry name" value="NUDIX_hydrolase_dom"/>
</dbReference>
<evidence type="ECO:0000313" key="4">
    <source>
        <dbReference type="EMBL" id="PMC52429.1"/>
    </source>
</evidence>
<dbReference type="InterPro" id="IPR015797">
    <property type="entry name" value="NUDIX_hydrolase-like_dom_sf"/>
</dbReference>
<feature type="domain" description="Nudix hydrolase" evidence="3">
    <location>
        <begin position="1"/>
        <end position="139"/>
    </location>
</feature>
<proteinExistence type="inferred from homology"/>
<comment type="caution">
    <text evidence="4">The sequence shown here is derived from an EMBL/GenBank/DDBJ whole genome shotgun (WGS) entry which is preliminary data.</text>
</comment>
<dbReference type="InterPro" id="IPR020084">
    <property type="entry name" value="NUDIX_hydrolase_CS"/>
</dbReference>
<keyword evidence="2 4" id="KW-0378">Hydrolase</keyword>